<dbReference type="PANTHER" id="PTHR33044">
    <property type="entry name" value="BIFUNCTIONAL INHIBITOR/LIPID-TRANSFER PROTEIN/SEED STORAGE 2S ALBUMIN SUPERFAMILY PROTEIN-RELATED"/>
    <property type="match status" value="1"/>
</dbReference>
<protein>
    <recommendedName>
        <fullName evidence="11">Bifunctional inhibitor/plant lipid transfer protein/seed storage helical domain-containing protein</fullName>
    </recommendedName>
</protein>
<name>A0AAV8U394_9ROSI</name>
<keyword evidence="8" id="KW-0449">Lipoprotein</keyword>
<dbReference type="SMART" id="SM00499">
    <property type="entry name" value="AAI"/>
    <property type="match status" value="1"/>
</dbReference>
<proteinExistence type="inferred from homology"/>
<keyword evidence="6" id="KW-1015">Disulfide bond</keyword>
<accession>A0AAV8U394</accession>
<keyword evidence="10" id="KW-1133">Transmembrane helix</keyword>
<feature type="domain" description="Bifunctional inhibitor/plant lipid transfer protein/seed storage helical" evidence="11">
    <location>
        <begin position="32"/>
        <end position="113"/>
    </location>
</feature>
<evidence type="ECO:0000313" key="12">
    <source>
        <dbReference type="EMBL" id="KAJ8773668.1"/>
    </source>
</evidence>
<gene>
    <name evidence="12" type="ORF">K2173_005914</name>
</gene>
<dbReference type="InterPro" id="IPR043325">
    <property type="entry name" value="LTSS"/>
</dbReference>
<feature type="transmembrane region" description="Helical" evidence="10">
    <location>
        <begin position="160"/>
        <end position="178"/>
    </location>
</feature>
<dbReference type="GO" id="GO:0005886">
    <property type="term" value="C:plasma membrane"/>
    <property type="evidence" value="ECO:0007669"/>
    <property type="project" value="UniProtKB-SubCell"/>
</dbReference>
<evidence type="ECO:0000256" key="9">
    <source>
        <dbReference type="SAM" id="MobiDB-lite"/>
    </source>
</evidence>
<comment type="subcellular location">
    <subcellularLocation>
        <location evidence="1">Cell membrane</location>
        <topology evidence="1">Lipid-anchor</topology>
        <topology evidence="1">GPI-anchor</topology>
    </subcellularLocation>
</comment>
<reference evidence="12 13" key="1">
    <citation type="submission" date="2021-09" db="EMBL/GenBank/DDBJ databases">
        <title>Genomic insights and catalytic innovation underlie evolution of tropane alkaloids biosynthesis.</title>
        <authorList>
            <person name="Wang Y.-J."/>
            <person name="Tian T."/>
            <person name="Huang J.-P."/>
            <person name="Huang S.-X."/>
        </authorList>
    </citation>
    <scope>NUCLEOTIDE SEQUENCE [LARGE SCALE GENOMIC DNA]</scope>
    <source>
        <strain evidence="12">KIB-2018</strain>
        <tissue evidence="12">Leaf</tissue>
    </source>
</reference>
<evidence type="ECO:0000256" key="10">
    <source>
        <dbReference type="SAM" id="Phobius"/>
    </source>
</evidence>
<evidence type="ECO:0000259" key="11">
    <source>
        <dbReference type="SMART" id="SM00499"/>
    </source>
</evidence>
<dbReference type="Gene3D" id="1.10.110.10">
    <property type="entry name" value="Plant lipid-transfer and hydrophobic proteins"/>
    <property type="match status" value="1"/>
</dbReference>
<dbReference type="Pfam" id="PF14368">
    <property type="entry name" value="LTP_2"/>
    <property type="match status" value="1"/>
</dbReference>
<dbReference type="AlphaFoldDB" id="A0AAV8U394"/>
<evidence type="ECO:0000256" key="6">
    <source>
        <dbReference type="ARBA" id="ARBA00023157"/>
    </source>
</evidence>
<evidence type="ECO:0000256" key="1">
    <source>
        <dbReference type="ARBA" id="ARBA00004609"/>
    </source>
</evidence>
<comment type="similarity">
    <text evidence="2">Belongs to the plant LTP family.</text>
</comment>
<dbReference type="InterPro" id="IPR016140">
    <property type="entry name" value="Bifunc_inhib/LTP/seed_store"/>
</dbReference>
<sequence length="185" mass="19851">MGRQFWGYILCLWFVCTSGFGVVRGENLGQECQDDFQKVMKCVNYATGKEDTPSKDCCSAVQEVKESDAKCLCYIMQQTHSGGSQFRNLGIQEAKLLQLPSACQLQNATVSNCPKLLGLSPNSPDAAIFSNTSTTAPSSTTTTTGAAPEKSGKSGGNDRNHILVGPLLIAVAVLFYAFPAEYAVF</sequence>
<evidence type="ECO:0000256" key="8">
    <source>
        <dbReference type="ARBA" id="ARBA00023288"/>
    </source>
</evidence>
<feature type="compositionally biased region" description="Low complexity" evidence="9">
    <location>
        <begin position="132"/>
        <end position="148"/>
    </location>
</feature>
<keyword evidence="10" id="KW-0472">Membrane</keyword>
<evidence type="ECO:0000256" key="2">
    <source>
        <dbReference type="ARBA" id="ARBA00009748"/>
    </source>
</evidence>
<organism evidence="12 13">
    <name type="scientific">Erythroxylum novogranatense</name>
    <dbReference type="NCBI Taxonomy" id="1862640"/>
    <lineage>
        <taxon>Eukaryota</taxon>
        <taxon>Viridiplantae</taxon>
        <taxon>Streptophyta</taxon>
        <taxon>Embryophyta</taxon>
        <taxon>Tracheophyta</taxon>
        <taxon>Spermatophyta</taxon>
        <taxon>Magnoliopsida</taxon>
        <taxon>eudicotyledons</taxon>
        <taxon>Gunneridae</taxon>
        <taxon>Pentapetalae</taxon>
        <taxon>rosids</taxon>
        <taxon>fabids</taxon>
        <taxon>Malpighiales</taxon>
        <taxon>Erythroxylaceae</taxon>
        <taxon>Erythroxylum</taxon>
    </lineage>
</organism>
<keyword evidence="4" id="KW-0336">GPI-anchor</keyword>
<feature type="transmembrane region" description="Helical" evidence="10">
    <location>
        <begin position="6"/>
        <end position="23"/>
    </location>
</feature>
<dbReference type="CDD" id="cd00010">
    <property type="entry name" value="AAI_LTSS"/>
    <property type="match status" value="1"/>
</dbReference>
<evidence type="ECO:0000256" key="5">
    <source>
        <dbReference type="ARBA" id="ARBA00022729"/>
    </source>
</evidence>
<feature type="region of interest" description="Disordered" evidence="9">
    <location>
        <begin position="128"/>
        <end position="157"/>
    </location>
</feature>
<dbReference type="InterPro" id="IPR036312">
    <property type="entry name" value="Bifun_inhib/LTP/seed_sf"/>
</dbReference>
<evidence type="ECO:0000256" key="4">
    <source>
        <dbReference type="ARBA" id="ARBA00022622"/>
    </source>
</evidence>
<keyword evidence="13" id="KW-1185">Reference proteome</keyword>
<dbReference type="Proteomes" id="UP001159364">
    <property type="component" value="Linkage Group LG01"/>
</dbReference>
<keyword evidence="10" id="KW-0812">Transmembrane</keyword>
<evidence type="ECO:0000313" key="13">
    <source>
        <dbReference type="Proteomes" id="UP001159364"/>
    </source>
</evidence>
<keyword evidence="5" id="KW-0732">Signal</keyword>
<comment type="caution">
    <text evidence="12">The sequence shown here is derived from an EMBL/GenBank/DDBJ whole genome shotgun (WGS) entry which is preliminary data.</text>
</comment>
<evidence type="ECO:0000256" key="7">
    <source>
        <dbReference type="ARBA" id="ARBA00023180"/>
    </source>
</evidence>
<evidence type="ECO:0000256" key="3">
    <source>
        <dbReference type="ARBA" id="ARBA00022475"/>
    </source>
</evidence>
<dbReference type="GO" id="GO:0098552">
    <property type="term" value="C:side of membrane"/>
    <property type="evidence" value="ECO:0007669"/>
    <property type="project" value="UniProtKB-KW"/>
</dbReference>
<keyword evidence="7" id="KW-0325">Glycoprotein</keyword>
<keyword evidence="3" id="KW-1003">Cell membrane</keyword>
<dbReference type="SUPFAM" id="SSF47699">
    <property type="entry name" value="Bifunctional inhibitor/lipid-transfer protein/seed storage 2S albumin"/>
    <property type="match status" value="1"/>
</dbReference>
<dbReference type="EMBL" id="JAIWQS010000001">
    <property type="protein sequence ID" value="KAJ8773668.1"/>
    <property type="molecule type" value="Genomic_DNA"/>
</dbReference>